<dbReference type="InterPro" id="IPR006917">
    <property type="entry name" value="SOUL_heme-bd"/>
</dbReference>
<evidence type="ECO:0000256" key="1">
    <source>
        <dbReference type="ARBA" id="ARBA00009817"/>
    </source>
</evidence>
<dbReference type="Pfam" id="PF04832">
    <property type="entry name" value="SOUL"/>
    <property type="match status" value="1"/>
</dbReference>
<keyword evidence="2" id="KW-0732">Signal</keyword>
<dbReference type="Gene3D" id="3.20.80.10">
    <property type="entry name" value="Regulatory factor, effector binding domain"/>
    <property type="match status" value="1"/>
</dbReference>
<reference evidence="3" key="1">
    <citation type="submission" date="2023-08" db="EMBL/GenBank/DDBJ databases">
        <authorList>
            <person name="Alioto T."/>
            <person name="Alioto T."/>
            <person name="Gomez Garrido J."/>
        </authorList>
    </citation>
    <scope>NUCLEOTIDE SEQUENCE</scope>
</reference>
<protein>
    <recommendedName>
        <fullName evidence="5">Heme-binding protein 2-like</fullName>
    </recommendedName>
</protein>
<name>A0AA36FS21_OCTVU</name>
<evidence type="ECO:0000256" key="2">
    <source>
        <dbReference type="SAM" id="SignalP"/>
    </source>
</evidence>
<evidence type="ECO:0008006" key="5">
    <source>
        <dbReference type="Google" id="ProtNLM"/>
    </source>
</evidence>
<dbReference type="EMBL" id="OX597843">
    <property type="protein sequence ID" value="CAI9744218.1"/>
    <property type="molecule type" value="Genomic_DNA"/>
</dbReference>
<evidence type="ECO:0000313" key="4">
    <source>
        <dbReference type="Proteomes" id="UP001162480"/>
    </source>
</evidence>
<dbReference type="PANTHER" id="PTHR11220">
    <property type="entry name" value="HEME-BINDING PROTEIN-RELATED"/>
    <property type="match status" value="1"/>
</dbReference>
<keyword evidence="4" id="KW-1185">Reference proteome</keyword>
<dbReference type="Proteomes" id="UP001162480">
    <property type="component" value="Chromosome 30"/>
</dbReference>
<dbReference type="InterPro" id="IPR011256">
    <property type="entry name" value="Reg_factor_effector_dom_sf"/>
</dbReference>
<sequence length="201" mass="23773">MESTIKILGAILLCSAVFQLSQAQPTFTKSDICGKYDCPKYRVESKNNEYEVRVYEGGAAWIHTEYRDNMFANYILFRRLFNYINGANERVSKFNMTVPVLMKSENNQKTMMFYLGKGSFPQPTQKEVKLQTTKEHKVFVRGYESFWFFGEEMNEKKLKNALEKENAKFKSNYYYSVGYSRPMYFRKSYKEIWYAAKDADI</sequence>
<dbReference type="PANTHER" id="PTHR11220:SF1">
    <property type="entry name" value="HEME-BINDING PROTEIN 2"/>
    <property type="match status" value="1"/>
</dbReference>
<feature type="chain" id="PRO_5041363810" description="Heme-binding protein 2-like" evidence="2">
    <location>
        <begin position="24"/>
        <end position="201"/>
    </location>
</feature>
<comment type="similarity">
    <text evidence="1">Belongs to the HEBP family.</text>
</comment>
<feature type="signal peptide" evidence="2">
    <location>
        <begin position="1"/>
        <end position="23"/>
    </location>
</feature>
<gene>
    <name evidence="3" type="ORF">OCTVUL_1B008624</name>
</gene>
<dbReference type="AlphaFoldDB" id="A0AA36FS21"/>
<accession>A0AA36FS21</accession>
<dbReference type="SUPFAM" id="SSF55136">
    <property type="entry name" value="Probable bacterial effector-binding domain"/>
    <property type="match status" value="1"/>
</dbReference>
<organism evidence="3 4">
    <name type="scientific">Octopus vulgaris</name>
    <name type="common">Common octopus</name>
    <dbReference type="NCBI Taxonomy" id="6645"/>
    <lineage>
        <taxon>Eukaryota</taxon>
        <taxon>Metazoa</taxon>
        <taxon>Spiralia</taxon>
        <taxon>Lophotrochozoa</taxon>
        <taxon>Mollusca</taxon>
        <taxon>Cephalopoda</taxon>
        <taxon>Coleoidea</taxon>
        <taxon>Octopodiformes</taxon>
        <taxon>Octopoda</taxon>
        <taxon>Incirrata</taxon>
        <taxon>Octopodidae</taxon>
        <taxon>Octopus</taxon>
    </lineage>
</organism>
<evidence type="ECO:0000313" key="3">
    <source>
        <dbReference type="EMBL" id="CAI9744218.1"/>
    </source>
</evidence>
<proteinExistence type="inferred from homology"/>